<evidence type="ECO:0000313" key="2">
    <source>
        <dbReference type="Proteomes" id="UP001156951"/>
    </source>
</evidence>
<dbReference type="EMBL" id="ON649698">
    <property type="protein sequence ID" value="UVF62226.1"/>
    <property type="molecule type" value="Genomic_DNA"/>
</dbReference>
<dbReference type="Proteomes" id="UP001156951">
    <property type="component" value="Segment"/>
</dbReference>
<organism evidence="1 2">
    <name type="scientific">Nitrososphaeria virus YSH_1032793</name>
    <dbReference type="NCBI Taxonomy" id="3071320"/>
    <lineage>
        <taxon>Viruses</taxon>
        <taxon>Duplodnaviria</taxon>
        <taxon>Heunggongvirae</taxon>
        <taxon>Uroviricota</taxon>
        <taxon>Caudoviricetes</taxon>
        <taxon>Juravirales</taxon>
        <taxon>Yanlukaviridae</taxon>
        <taxon>Sweetvirus</taxon>
        <taxon>Sweetvirus yangshanense</taxon>
    </lineage>
</organism>
<name>A0A976UBB1_9CAUD</name>
<sequence length="57" mass="6890">MDQVQDLPYKMKMQVIDMFVKMKTTKPIKVINHDTGIYEKISPNKFEKKLIERMMEK</sequence>
<reference evidence="1 2" key="1">
    <citation type="submission" date="2022-05" db="EMBL/GenBank/DDBJ databases">
        <title>Diverse viruses of marine archaea discovered using metagenomics.</title>
        <authorList>
            <person name="Zhou Y."/>
        </authorList>
    </citation>
    <scope>NUCLEOTIDE SEQUENCE [LARGE SCALE GENOMIC DNA]</scope>
    <source>
        <strain evidence="1">YSH_1032793</strain>
    </source>
</reference>
<proteinExistence type="predicted"/>
<protein>
    <submittedName>
        <fullName evidence="1">Uncharacterized protein</fullName>
    </submittedName>
</protein>
<evidence type="ECO:0000313" key="1">
    <source>
        <dbReference type="EMBL" id="UVF62226.1"/>
    </source>
</evidence>
<keyword evidence="2" id="KW-1185">Reference proteome</keyword>
<accession>A0A976UBB1</accession>